<dbReference type="OrthoDB" id="9911947at2"/>
<proteinExistence type="predicted"/>
<dbReference type="Proteomes" id="UP000234341">
    <property type="component" value="Unassembled WGS sequence"/>
</dbReference>
<gene>
    <name evidence="1" type="ORF">CYJ10_20815</name>
</gene>
<dbReference type="EMBL" id="PJRP01000010">
    <property type="protein sequence ID" value="PLP98740.1"/>
    <property type="molecule type" value="Genomic_DNA"/>
</dbReference>
<evidence type="ECO:0000313" key="2">
    <source>
        <dbReference type="Proteomes" id="UP000234341"/>
    </source>
</evidence>
<accession>A0A2N5C948</accession>
<evidence type="ECO:0000313" key="1">
    <source>
        <dbReference type="EMBL" id="PLP98740.1"/>
    </source>
</evidence>
<sequence>MRARLSLTTLRRLDRVEQARSVNRPRGEWPPMMGVDEWEAEATEYLARLCGQERLPEPPPVANHNDVTHRYKLSAFMHGIAVGGE</sequence>
<reference evidence="1 2" key="1">
    <citation type="submission" date="2017-12" db="EMBL/GenBank/DDBJ databases">
        <title>Genome sequence of the active heterotrophic nitrifier-denitrifier, Cupriavidus pauculus UM1.</title>
        <authorList>
            <person name="Putonti C."/>
            <person name="Castignetti D."/>
        </authorList>
    </citation>
    <scope>NUCLEOTIDE SEQUENCE [LARGE SCALE GENOMIC DNA]</scope>
    <source>
        <strain evidence="1 2">UM1</strain>
    </source>
</reference>
<organism evidence="1 2">
    <name type="scientific">Cupriavidus pauculus</name>
    <dbReference type="NCBI Taxonomy" id="82633"/>
    <lineage>
        <taxon>Bacteria</taxon>
        <taxon>Pseudomonadati</taxon>
        <taxon>Pseudomonadota</taxon>
        <taxon>Betaproteobacteria</taxon>
        <taxon>Burkholderiales</taxon>
        <taxon>Burkholderiaceae</taxon>
        <taxon>Cupriavidus</taxon>
    </lineage>
</organism>
<dbReference type="RefSeq" id="WP_101683351.1">
    <property type="nucleotide sequence ID" value="NZ_PJRP01000010.1"/>
</dbReference>
<protein>
    <submittedName>
        <fullName evidence="1">Uncharacterized protein</fullName>
    </submittedName>
</protein>
<name>A0A2N5C948_9BURK</name>
<comment type="caution">
    <text evidence="1">The sequence shown here is derived from an EMBL/GenBank/DDBJ whole genome shotgun (WGS) entry which is preliminary data.</text>
</comment>
<dbReference type="AlphaFoldDB" id="A0A2N5C948"/>